<dbReference type="EMBL" id="FQYI01000014">
    <property type="protein sequence ID" value="SHJ23331.1"/>
    <property type="molecule type" value="Genomic_DNA"/>
</dbReference>
<reference evidence="1 2" key="1">
    <citation type="submission" date="2016-11" db="EMBL/GenBank/DDBJ databases">
        <authorList>
            <person name="Jaros S."/>
            <person name="Januszkiewicz K."/>
            <person name="Wedrychowicz H."/>
        </authorList>
    </citation>
    <scope>NUCLEOTIDE SEQUENCE [LARGE SCALE GENOMIC DNA]</scope>
    <source>
        <strain evidence="1 2">DSM 25479</strain>
    </source>
</reference>
<dbReference type="OrthoDB" id="1447636at2"/>
<proteinExistence type="predicted"/>
<accession>A0A1M6HM73</accession>
<dbReference type="AlphaFoldDB" id="A0A1M6HM73"/>
<dbReference type="Pfam" id="PF07377">
    <property type="entry name" value="DUF1493"/>
    <property type="match status" value="1"/>
</dbReference>
<name>A0A1M6HM73_9FLAO</name>
<evidence type="ECO:0008006" key="3">
    <source>
        <dbReference type="Google" id="ProtNLM"/>
    </source>
</evidence>
<dbReference type="Gene3D" id="1.10.1200.10">
    <property type="entry name" value="ACP-like"/>
    <property type="match status" value="1"/>
</dbReference>
<gene>
    <name evidence="1" type="ORF">SAMN05443429_1147</name>
</gene>
<sequence>MENNNYNVIIDYISNEIGIDKKKLNVNKSLSDLGLDGDDVSEFLLKFFKTFSLEYDKANFNKFIPKESGFFINTLINLFFKKEQRNENEIYIKDLILALDNGHWVKKHNDI</sequence>
<dbReference type="STRING" id="1118202.SAMN05443429_1147"/>
<protein>
    <recommendedName>
        <fullName evidence="3">Acyl carrier protein</fullName>
    </recommendedName>
</protein>
<dbReference type="Proteomes" id="UP000184335">
    <property type="component" value="Unassembled WGS sequence"/>
</dbReference>
<organism evidence="1 2">
    <name type="scientific">Cruoricaptor ignavus</name>
    <dbReference type="NCBI Taxonomy" id="1118202"/>
    <lineage>
        <taxon>Bacteria</taxon>
        <taxon>Pseudomonadati</taxon>
        <taxon>Bacteroidota</taxon>
        <taxon>Flavobacteriia</taxon>
        <taxon>Flavobacteriales</taxon>
        <taxon>Weeksellaceae</taxon>
        <taxon>Cruoricaptor</taxon>
    </lineage>
</organism>
<evidence type="ECO:0000313" key="1">
    <source>
        <dbReference type="EMBL" id="SHJ23331.1"/>
    </source>
</evidence>
<dbReference type="InterPro" id="IPR036736">
    <property type="entry name" value="ACP-like_sf"/>
</dbReference>
<dbReference type="RefSeq" id="WP_073180955.1">
    <property type="nucleotide sequence ID" value="NZ_FQYI01000014.1"/>
</dbReference>
<evidence type="ECO:0000313" key="2">
    <source>
        <dbReference type="Proteomes" id="UP000184335"/>
    </source>
</evidence>
<dbReference type="InterPro" id="IPR010862">
    <property type="entry name" value="DUF1493"/>
</dbReference>
<keyword evidence="2" id="KW-1185">Reference proteome</keyword>